<dbReference type="AlphaFoldDB" id="A0A316FH75"/>
<evidence type="ECO:0000256" key="1">
    <source>
        <dbReference type="ARBA" id="ARBA00010986"/>
    </source>
</evidence>
<evidence type="ECO:0000259" key="3">
    <source>
        <dbReference type="SMART" id="SM00858"/>
    </source>
</evidence>
<dbReference type="PANTHER" id="PTHR30536">
    <property type="entry name" value="ALTRONATE/GALACTARATE DEHYDRATASE"/>
    <property type="match status" value="1"/>
</dbReference>
<dbReference type="GO" id="GO:0016787">
    <property type="term" value="F:hydrolase activity"/>
    <property type="evidence" value="ECO:0007669"/>
    <property type="project" value="UniProtKB-KW"/>
</dbReference>
<protein>
    <submittedName>
        <fullName evidence="4">Altronate hydrolase</fullName>
    </submittedName>
</protein>
<dbReference type="Proteomes" id="UP000245697">
    <property type="component" value="Unassembled WGS sequence"/>
</dbReference>
<dbReference type="InterPro" id="IPR052172">
    <property type="entry name" value="UxaA_altronate/galactarate_dh"/>
</dbReference>
<dbReference type="GO" id="GO:0016829">
    <property type="term" value="F:lyase activity"/>
    <property type="evidence" value="ECO:0007669"/>
    <property type="project" value="UniProtKB-KW"/>
</dbReference>
<dbReference type="InterPro" id="IPR007392">
    <property type="entry name" value="GD_AH_second"/>
</dbReference>
<evidence type="ECO:0000313" key="4">
    <source>
        <dbReference type="EMBL" id="PWK47475.1"/>
    </source>
</evidence>
<proteinExistence type="inferred from homology"/>
<dbReference type="OrthoDB" id="9804574at2"/>
<comment type="caution">
    <text evidence="4">The sequence shown here is derived from an EMBL/GenBank/DDBJ whole genome shotgun (WGS) entry which is preliminary data.</text>
</comment>
<name>A0A316FH75_9ACTN</name>
<dbReference type="Pfam" id="PF08666">
    <property type="entry name" value="SAF"/>
    <property type="match status" value="1"/>
</dbReference>
<keyword evidence="2" id="KW-0456">Lyase</keyword>
<dbReference type="RefSeq" id="WP_109593594.1">
    <property type="nucleotide sequence ID" value="NZ_BONA01000045.1"/>
</dbReference>
<dbReference type="PANTHER" id="PTHR30536:SF5">
    <property type="entry name" value="ALTRONATE DEHYDRATASE"/>
    <property type="match status" value="1"/>
</dbReference>
<dbReference type="Pfam" id="PF04295">
    <property type="entry name" value="GD_AH_second"/>
    <property type="match status" value="1"/>
</dbReference>
<comment type="similarity">
    <text evidence="1">Belongs to the UxaA family.</text>
</comment>
<dbReference type="SMART" id="SM00858">
    <property type="entry name" value="SAF"/>
    <property type="match status" value="1"/>
</dbReference>
<dbReference type="Gene3D" id="2.30.130.110">
    <property type="match status" value="1"/>
</dbReference>
<dbReference type="GO" id="GO:0019698">
    <property type="term" value="P:D-galacturonate catabolic process"/>
    <property type="evidence" value="ECO:0007669"/>
    <property type="project" value="TreeGrafter"/>
</dbReference>
<dbReference type="InterPro" id="IPR048332">
    <property type="entry name" value="GD_AH_C"/>
</dbReference>
<dbReference type="InterPro" id="IPR044144">
    <property type="entry name" value="SAF_UxaA/GarD"/>
</dbReference>
<sequence length="511" mass="53756">MPQSDLREVALLLREHDDVAVATRDLAAGEELRHDGRELTVVNPVPRGHKIALRELAAGTPIHKYGQVIGRTTVDVPAGDHVHAHNLGMAAVDHEYEFGTAITEIPRAEYGRTFQGYRRADGSVGTRNFVGIVTSVNCSASTARMIADQFRGPIMDVYPNVDGVVALAHDSGCGMVPASEGGQILLRTLRGYASHPNIGGILVLGLGCEMIGVDTLLAGLPDDSDTLVERLTIQDTGGVRATVRAGADVVRTLLERLNERRRETFPASKLVVGLNCGGSDGYSGITANPALGHASDLLVAQGATTVLAETPEVFGAEHLLTRRAVSKEVGQKLLDRIAWWHRYVEAGGGTLDNNPSPGNKAGGLTTILEKSLGAVAKGGSAPLTAVYEYAEKITDAGFTFMDTPGYDPVSVTGLVAGGATVVVFTTGRGSVLGGKPAPVLKVATNSETYQRMREDMDIDTGGIVTGSLTITGAGEQIFEAILAVASGRVTCSEDLDLGRDEFIPWQLGAVT</sequence>
<gene>
    <name evidence="4" type="ORF">BC793_10785</name>
</gene>
<dbReference type="CDD" id="cd11613">
    <property type="entry name" value="SAF_AH_GD"/>
    <property type="match status" value="1"/>
</dbReference>
<feature type="domain" description="SAF" evidence="3">
    <location>
        <begin position="17"/>
        <end position="88"/>
    </location>
</feature>
<organism evidence="4 5">
    <name type="scientific">Actinoplanes xinjiangensis</name>
    <dbReference type="NCBI Taxonomy" id="512350"/>
    <lineage>
        <taxon>Bacteria</taxon>
        <taxon>Bacillati</taxon>
        <taxon>Actinomycetota</taxon>
        <taxon>Actinomycetes</taxon>
        <taxon>Micromonosporales</taxon>
        <taxon>Micromonosporaceae</taxon>
        <taxon>Actinoplanes</taxon>
    </lineage>
</organism>
<dbReference type="InterPro" id="IPR013974">
    <property type="entry name" value="SAF"/>
</dbReference>
<evidence type="ECO:0000256" key="2">
    <source>
        <dbReference type="ARBA" id="ARBA00023239"/>
    </source>
</evidence>
<dbReference type="Pfam" id="PF20629">
    <property type="entry name" value="GD_AH_C"/>
    <property type="match status" value="1"/>
</dbReference>
<evidence type="ECO:0000313" key="5">
    <source>
        <dbReference type="Proteomes" id="UP000245697"/>
    </source>
</evidence>
<keyword evidence="5" id="KW-1185">Reference proteome</keyword>
<accession>A0A316FH75</accession>
<dbReference type="EMBL" id="QGGR01000007">
    <property type="protein sequence ID" value="PWK47475.1"/>
    <property type="molecule type" value="Genomic_DNA"/>
</dbReference>
<reference evidence="4 5" key="1">
    <citation type="submission" date="2018-05" db="EMBL/GenBank/DDBJ databases">
        <title>Genomic Encyclopedia of Archaeal and Bacterial Type Strains, Phase II (KMG-II): from individual species to whole genera.</title>
        <authorList>
            <person name="Goeker M."/>
        </authorList>
    </citation>
    <scope>NUCLEOTIDE SEQUENCE [LARGE SCALE GENOMIC DNA]</scope>
    <source>
        <strain evidence="4 5">DSM 45184</strain>
    </source>
</reference>
<keyword evidence="4" id="KW-0378">Hydrolase</keyword>